<proteinExistence type="predicted"/>
<name>D7DBM6_STAHD</name>
<dbReference type="STRING" id="591019.Shell_0442"/>
<dbReference type="RefSeq" id="WP_013142771.1">
    <property type="nucleotide sequence ID" value="NC_014205.1"/>
</dbReference>
<dbReference type="PROSITE" id="PS51123">
    <property type="entry name" value="OMPA_2"/>
    <property type="match status" value="1"/>
</dbReference>
<protein>
    <recommendedName>
        <fullName evidence="1">OmpA-like domain-containing protein</fullName>
    </recommendedName>
</protein>
<keyword evidence="3" id="KW-1185">Reference proteome</keyword>
<dbReference type="EMBL" id="CP002051">
    <property type="protein sequence ID" value="ADI31573.1"/>
    <property type="molecule type" value="Genomic_DNA"/>
</dbReference>
<evidence type="ECO:0000313" key="3">
    <source>
        <dbReference type="Proteomes" id="UP000002573"/>
    </source>
</evidence>
<dbReference type="KEGG" id="shc:Shell_0442"/>
<evidence type="ECO:0000259" key="1">
    <source>
        <dbReference type="PROSITE" id="PS51123"/>
    </source>
</evidence>
<dbReference type="InterPro" id="IPR006665">
    <property type="entry name" value="OmpA-like"/>
</dbReference>
<reference evidence="3" key="1">
    <citation type="submission" date="2010-05" db="EMBL/GenBank/DDBJ databases">
        <title>Complete sequence of Staphylothermus hellenicus DSM 12710.</title>
        <authorList>
            <consortium name="US DOE Joint Genome Institute"/>
            <person name="Lucas S."/>
            <person name="Copeland A."/>
            <person name="Lapidus A."/>
            <person name="Cheng J.-F."/>
            <person name="Bruce D."/>
            <person name="Goodwin L."/>
            <person name="Pitluck S."/>
            <person name="Davenport K."/>
            <person name="Detter J.C."/>
            <person name="Han C."/>
            <person name="Tapia R."/>
            <person name="Larimer F."/>
            <person name="Land M."/>
            <person name="Hauser L."/>
            <person name="Kyrpides N."/>
            <person name="Mikhailova N."/>
            <person name="Anderson I.J."/>
            <person name="Woyke T."/>
        </authorList>
    </citation>
    <scope>NUCLEOTIDE SEQUENCE [LARGE SCALE GENOMIC DNA]</scope>
    <source>
        <strain evidence="3">DSM 12710 / JCM 10830 / BK20S6-10-b1 / P8</strain>
    </source>
</reference>
<dbReference type="AlphaFoldDB" id="D7DBM6"/>
<reference evidence="2 3" key="2">
    <citation type="journal article" date="2011" name="Stand. Genomic Sci.">
        <title>Complete genome sequence of Staphylothermus hellenicus P8.</title>
        <authorList>
            <person name="Anderson I."/>
            <person name="Wirth R."/>
            <person name="Lucas S."/>
            <person name="Copeland A."/>
            <person name="Lapidus A."/>
            <person name="Cheng J.F."/>
            <person name="Goodwin L."/>
            <person name="Pitluck S."/>
            <person name="Davenport K."/>
            <person name="Detter J.C."/>
            <person name="Han C."/>
            <person name="Tapia R."/>
            <person name="Land M."/>
            <person name="Hauser L."/>
            <person name="Pati A."/>
            <person name="Mikhailova N."/>
            <person name="Woyke T."/>
            <person name="Klenk H.P."/>
            <person name="Kyrpides N."/>
            <person name="Ivanova N."/>
        </authorList>
    </citation>
    <scope>NUCLEOTIDE SEQUENCE [LARGE SCALE GENOMIC DNA]</scope>
    <source>
        <strain evidence="3">DSM 12710 / JCM 10830 / BK20S6-10-b1 / P8</strain>
    </source>
</reference>
<dbReference type="Proteomes" id="UP000002573">
    <property type="component" value="Chromosome"/>
</dbReference>
<feature type="domain" description="OmpA-like" evidence="1">
    <location>
        <begin position="1"/>
        <end position="15"/>
    </location>
</feature>
<dbReference type="GeneID" id="80458108"/>
<sequence>MAKNRRITITVKGKESYDKWTLIQWIYEIKDILEEEYSIEISV</sequence>
<accession>D7DBM6</accession>
<evidence type="ECO:0000313" key="2">
    <source>
        <dbReference type="EMBL" id="ADI31573.1"/>
    </source>
</evidence>
<dbReference type="HOGENOM" id="CLU_3227985_0_0_2"/>
<gene>
    <name evidence="2" type="ordered locus">Shell_0442</name>
</gene>
<dbReference type="eggNOG" id="arCOG06992">
    <property type="taxonomic scope" value="Archaea"/>
</dbReference>
<organism evidence="2 3">
    <name type="scientific">Staphylothermus hellenicus (strain DSM 12710 / JCM 10830 / BK20S6-10-b1 / P8)</name>
    <dbReference type="NCBI Taxonomy" id="591019"/>
    <lineage>
        <taxon>Archaea</taxon>
        <taxon>Thermoproteota</taxon>
        <taxon>Thermoprotei</taxon>
        <taxon>Desulfurococcales</taxon>
        <taxon>Desulfurococcaceae</taxon>
        <taxon>Staphylothermus</taxon>
    </lineage>
</organism>